<name>A0ACB8FV20_9SAUR</name>
<proteinExistence type="predicted"/>
<organism evidence="1 2">
    <name type="scientific">Sphaerodactylus townsendi</name>
    <dbReference type="NCBI Taxonomy" id="933632"/>
    <lineage>
        <taxon>Eukaryota</taxon>
        <taxon>Metazoa</taxon>
        <taxon>Chordata</taxon>
        <taxon>Craniata</taxon>
        <taxon>Vertebrata</taxon>
        <taxon>Euteleostomi</taxon>
        <taxon>Lepidosauria</taxon>
        <taxon>Squamata</taxon>
        <taxon>Bifurcata</taxon>
        <taxon>Gekkota</taxon>
        <taxon>Sphaerodactylidae</taxon>
        <taxon>Sphaerodactylus</taxon>
    </lineage>
</organism>
<evidence type="ECO:0000313" key="1">
    <source>
        <dbReference type="EMBL" id="KAH8011043.1"/>
    </source>
</evidence>
<accession>A0ACB8FV20</accession>
<protein>
    <submittedName>
        <fullName evidence="1">Uncharacterized protein</fullName>
    </submittedName>
</protein>
<keyword evidence="2" id="KW-1185">Reference proteome</keyword>
<evidence type="ECO:0000313" key="2">
    <source>
        <dbReference type="Proteomes" id="UP000827872"/>
    </source>
</evidence>
<dbReference type="Proteomes" id="UP000827872">
    <property type="component" value="Linkage Group LG11"/>
</dbReference>
<gene>
    <name evidence="1" type="ORF">K3G42_017866</name>
</gene>
<comment type="caution">
    <text evidence="1">The sequence shown here is derived from an EMBL/GenBank/DDBJ whole genome shotgun (WGS) entry which is preliminary data.</text>
</comment>
<reference evidence="1" key="1">
    <citation type="submission" date="2021-08" db="EMBL/GenBank/DDBJ databases">
        <title>The first chromosome-level gecko genome reveals the dynamic sex chromosomes of Neotropical dwarf geckos (Sphaerodactylidae: Sphaerodactylus).</title>
        <authorList>
            <person name="Pinto B.J."/>
            <person name="Keating S.E."/>
            <person name="Gamble T."/>
        </authorList>
    </citation>
    <scope>NUCLEOTIDE SEQUENCE</scope>
    <source>
        <strain evidence="1">TG3544</strain>
    </source>
</reference>
<dbReference type="EMBL" id="CM037624">
    <property type="protein sequence ID" value="KAH8011043.1"/>
    <property type="molecule type" value="Genomic_DNA"/>
</dbReference>
<sequence>MKEKEAAGGERGKPGQAGHLHWGQEGAHGGQDQQEVLAYVLSVSLAVIVLTVYYSLIWQPMHGGVQQHAHPHPVPVLKELYFCEAGAKCFQWRTLSRQNKRTKTVQLSSTHAALPPESRSQVFQMNIYSYSENVQLQLEQ</sequence>